<dbReference type="GeneID" id="104752542"/>
<name>A0ABM0WM03_CAMSA</name>
<evidence type="ECO:0000313" key="4">
    <source>
        <dbReference type="Proteomes" id="UP000694864"/>
    </source>
</evidence>
<dbReference type="Pfam" id="PF14372">
    <property type="entry name" value="hAT-like_RNase-H"/>
    <property type="match status" value="1"/>
</dbReference>
<dbReference type="InterPro" id="IPR012337">
    <property type="entry name" value="RNaseH-like_sf"/>
</dbReference>
<proteinExistence type="predicted"/>
<evidence type="ECO:0000313" key="5">
    <source>
        <dbReference type="RefSeq" id="XP_010473014.1"/>
    </source>
</evidence>
<organism evidence="4 5">
    <name type="scientific">Camelina sativa</name>
    <name type="common">False flax</name>
    <name type="synonym">Myagrum sativum</name>
    <dbReference type="NCBI Taxonomy" id="90675"/>
    <lineage>
        <taxon>Eukaryota</taxon>
        <taxon>Viridiplantae</taxon>
        <taxon>Streptophyta</taxon>
        <taxon>Embryophyta</taxon>
        <taxon>Tracheophyta</taxon>
        <taxon>Spermatophyta</taxon>
        <taxon>Magnoliopsida</taxon>
        <taxon>eudicotyledons</taxon>
        <taxon>Gunneridae</taxon>
        <taxon>Pentapetalae</taxon>
        <taxon>rosids</taxon>
        <taxon>malvids</taxon>
        <taxon>Brassicales</taxon>
        <taxon>Brassicaceae</taxon>
        <taxon>Camelineae</taxon>
        <taxon>Camelina</taxon>
    </lineage>
</organism>
<evidence type="ECO:0000256" key="1">
    <source>
        <dbReference type="SAM" id="MobiDB-lite"/>
    </source>
</evidence>
<evidence type="ECO:0000259" key="3">
    <source>
        <dbReference type="Pfam" id="PF14372"/>
    </source>
</evidence>
<feature type="domain" description="hAT-like transposase RNase-H fold" evidence="3">
    <location>
        <begin position="137"/>
        <end position="240"/>
    </location>
</feature>
<accession>A0ABM0WM03</accession>
<dbReference type="SUPFAM" id="SSF53098">
    <property type="entry name" value="Ribonuclease H-like"/>
    <property type="match status" value="1"/>
</dbReference>
<dbReference type="RefSeq" id="XP_010473014.1">
    <property type="nucleotide sequence ID" value="XM_010474712.1"/>
</dbReference>
<evidence type="ECO:0000259" key="2">
    <source>
        <dbReference type="Pfam" id="PF05699"/>
    </source>
</evidence>
<dbReference type="PANTHER" id="PTHR23272">
    <property type="entry name" value="BED FINGER-RELATED"/>
    <property type="match status" value="1"/>
</dbReference>
<feature type="domain" description="HAT C-terminal dimerisation" evidence="2">
    <location>
        <begin position="299"/>
        <end position="382"/>
    </location>
</feature>
<protein>
    <submittedName>
        <fullName evidence="5">Zinc finger BED domain-containing protein RICESLEEPER 2-like</fullName>
    </submittedName>
</protein>
<sequence length="382" mass="43616">MRCCAHILNLIVRDGLHELSDNVAAIRNAVQYARSSTSRCDSFEQKVVSGKMTRGSLPLDIKTRWNSTYLMLSRAIDFRLAFDRMEAEDKMYNDYFNEVENGKKKIGTPTRADWNAVERLVRFLIIFYNSTLVVSASTSVASYKCYGEIVTIERNLMTLSNSIDSDLKSKADAMLLKFDKYWDGMRNINVFLIVASVFDPRKKMQFAKMCFDKLYGKDTSDSKEMSDRITTFLTSLFKEYSNRFQKVSSGQSSQSTQTSTSASQGESTDLMSDSMGYERMDFSYKELVDEIGVDDGRDELDVYLNEKVENPRTIVGSEWDVLSWWRLNSGRYPVLSEIARDVLAMQVSSVASESAFSTSGRVIEPHRSYLTHYMVEALICMQ</sequence>
<reference evidence="5" key="2">
    <citation type="submission" date="2025-08" db="UniProtKB">
        <authorList>
            <consortium name="RefSeq"/>
        </authorList>
    </citation>
    <scope>IDENTIFICATION</scope>
    <source>
        <tissue evidence="5">Leaf</tissue>
    </source>
</reference>
<reference evidence="4" key="1">
    <citation type="journal article" date="2014" name="Nat. Commun.">
        <title>The emerging biofuel crop Camelina sativa retains a highly undifferentiated hexaploid genome structure.</title>
        <authorList>
            <person name="Kagale S."/>
            <person name="Koh C."/>
            <person name="Nixon J."/>
            <person name="Bollina V."/>
            <person name="Clarke W.E."/>
            <person name="Tuteja R."/>
            <person name="Spillane C."/>
            <person name="Robinson S.J."/>
            <person name="Links M.G."/>
            <person name="Clarke C."/>
            <person name="Higgins E.E."/>
            <person name="Huebert T."/>
            <person name="Sharpe A.G."/>
            <person name="Parkin I.A."/>
        </authorList>
    </citation>
    <scope>NUCLEOTIDE SEQUENCE [LARGE SCALE GENOMIC DNA]</scope>
    <source>
        <strain evidence="4">cv. DH55</strain>
    </source>
</reference>
<dbReference type="Pfam" id="PF05699">
    <property type="entry name" value="Dimer_Tnp_hAT"/>
    <property type="match status" value="1"/>
</dbReference>
<keyword evidence="4" id="KW-1185">Reference proteome</keyword>
<dbReference type="Proteomes" id="UP000694864">
    <property type="component" value="Chromosome 2"/>
</dbReference>
<feature type="region of interest" description="Disordered" evidence="1">
    <location>
        <begin position="248"/>
        <end position="270"/>
    </location>
</feature>
<dbReference type="InterPro" id="IPR008906">
    <property type="entry name" value="HATC_C_dom"/>
</dbReference>
<dbReference type="PANTHER" id="PTHR23272:SF187">
    <property type="entry name" value="AC9 TRANSPOSASE-RELATED"/>
    <property type="match status" value="1"/>
</dbReference>
<feature type="compositionally biased region" description="Low complexity" evidence="1">
    <location>
        <begin position="248"/>
        <end position="268"/>
    </location>
</feature>
<gene>
    <name evidence="5" type="primary">LOC104752542</name>
</gene>
<dbReference type="InterPro" id="IPR025525">
    <property type="entry name" value="hAT-like_transposase_RNase-H"/>
</dbReference>